<keyword evidence="2" id="KW-1185">Reference proteome</keyword>
<comment type="caution">
    <text evidence="1">The sequence shown here is derived from an EMBL/GenBank/DDBJ whole genome shotgun (WGS) entry which is preliminary data.</text>
</comment>
<reference evidence="1 2" key="1">
    <citation type="submission" date="2023-07" db="EMBL/GenBank/DDBJ databases">
        <title>Genomic Encyclopedia of Type Strains, Phase IV (KMG-IV): sequencing the most valuable type-strain genomes for metagenomic binning, comparative biology and taxonomic classification.</title>
        <authorList>
            <person name="Goeker M."/>
        </authorList>
    </citation>
    <scope>NUCLEOTIDE SEQUENCE [LARGE SCALE GENOMIC DNA]</scope>
    <source>
        <strain evidence="1 2">DSM 19013</strain>
    </source>
</reference>
<evidence type="ECO:0000313" key="2">
    <source>
        <dbReference type="Proteomes" id="UP001231124"/>
    </source>
</evidence>
<evidence type="ECO:0000313" key="1">
    <source>
        <dbReference type="EMBL" id="MDQ0446614.1"/>
    </source>
</evidence>
<gene>
    <name evidence="1" type="ORF">QO012_001103</name>
</gene>
<name>A0ABU0HWA2_9HYPH</name>
<dbReference type="RefSeq" id="WP_238201032.1">
    <property type="nucleotide sequence ID" value="NZ_BPQE01000002.1"/>
</dbReference>
<dbReference type="Proteomes" id="UP001231124">
    <property type="component" value="Unassembled WGS sequence"/>
</dbReference>
<dbReference type="EMBL" id="JAUSVP010000002">
    <property type="protein sequence ID" value="MDQ0446614.1"/>
    <property type="molecule type" value="Genomic_DNA"/>
</dbReference>
<sequence length="65" mass="6838">MPAFAFKTARKELRSTPRTGMAALGSRLAGIGSAVADAVAGILRGLMPAPALQPIPVRVRPRRRS</sequence>
<protein>
    <submittedName>
        <fullName evidence="1">Uncharacterized protein</fullName>
    </submittedName>
</protein>
<proteinExistence type="predicted"/>
<accession>A0ABU0HWA2</accession>
<organism evidence="1 2">
    <name type="scientific">Methylobacterium aerolatum</name>
    <dbReference type="NCBI Taxonomy" id="418708"/>
    <lineage>
        <taxon>Bacteria</taxon>
        <taxon>Pseudomonadati</taxon>
        <taxon>Pseudomonadota</taxon>
        <taxon>Alphaproteobacteria</taxon>
        <taxon>Hyphomicrobiales</taxon>
        <taxon>Methylobacteriaceae</taxon>
        <taxon>Methylobacterium</taxon>
    </lineage>
</organism>